<evidence type="ECO:0000313" key="1">
    <source>
        <dbReference type="EMBL" id="MBB4136038.1"/>
    </source>
</evidence>
<comment type="caution">
    <text evidence="1">The sequence shown here is derived from an EMBL/GenBank/DDBJ whole genome shotgun (WGS) entry which is preliminary data.</text>
</comment>
<dbReference type="Proteomes" id="UP000551501">
    <property type="component" value="Unassembled WGS sequence"/>
</dbReference>
<protein>
    <recommendedName>
        <fullName evidence="3">DUF4232 domain-containing protein</fullName>
    </recommendedName>
</protein>
<name>A0A840F0H1_9ACTN</name>
<proteinExistence type="predicted"/>
<dbReference type="RefSeq" id="WP_183371023.1">
    <property type="nucleotide sequence ID" value="NZ_BAABHL010000040.1"/>
</dbReference>
<accession>A0A840F0H1</accession>
<organism evidence="1 2">
    <name type="scientific">Gordonia humi</name>
    <dbReference type="NCBI Taxonomy" id="686429"/>
    <lineage>
        <taxon>Bacteria</taxon>
        <taxon>Bacillati</taxon>
        <taxon>Actinomycetota</taxon>
        <taxon>Actinomycetes</taxon>
        <taxon>Mycobacteriales</taxon>
        <taxon>Gordoniaceae</taxon>
        <taxon>Gordonia</taxon>
    </lineage>
</organism>
<dbReference type="EMBL" id="JACIFP010000001">
    <property type="protein sequence ID" value="MBB4136038.1"/>
    <property type="molecule type" value="Genomic_DNA"/>
</dbReference>
<dbReference type="PROSITE" id="PS51257">
    <property type="entry name" value="PROKAR_LIPOPROTEIN"/>
    <property type="match status" value="1"/>
</dbReference>
<reference evidence="1 2" key="1">
    <citation type="submission" date="2020-08" db="EMBL/GenBank/DDBJ databases">
        <title>Sequencing the genomes of 1000 actinobacteria strains.</title>
        <authorList>
            <person name="Klenk H.-P."/>
        </authorList>
    </citation>
    <scope>NUCLEOTIDE SEQUENCE [LARGE SCALE GENOMIC DNA]</scope>
    <source>
        <strain evidence="1 2">DSM 45298</strain>
    </source>
</reference>
<keyword evidence="2" id="KW-1185">Reference proteome</keyword>
<evidence type="ECO:0008006" key="3">
    <source>
        <dbReference type="Google" id="ProtNLM"/>
    </source>
</evidence>
<evidence type="ECO:0000313" key="2">
    <source>
        <dbReference type="Proteomes" id="UP000551501"/>
    </source>
</evidence>
<gene>
    <name evidence="1" type="ORF">BKA16_002590</name>
</gene>
<dbReference type="AlphaFoldDB" id="A0A840F0H1"/>
<sequence>MRARAFVIALTGVAVVACGPVGDDGRADAVTAELRSGRDVYRSGTAPRLSLTVHNDTQGSCSIPKHGIGSLLVTSITRDGTAIASASRSIPTFAPPLDAVRAALSPLAGGESTALDVETQSSPAAVVSHRIEANGTMSATTWPVDRPGEYTVTAALRIPDDASHTGLPPLCAVPGTSSVGFTVE</sequence>